<evidence type="ECO:0000256" key="4">
    <source>
        <dbReference type="ARBA" id="ARBA00023163"/>
    </source>
</evidence>
<proteinExistence type="predicted"/>
<dbReference type="Proteomes" id="UP001283341">
    <property type="component" value="Unassembled WGS sequence"/>
</dbReference>
<dbReference type="GO" id="GO:0006351">
    <property type="term" value="P:DNA-templated transcription"/>
    <property type="evidence" value="ECO:0007669"/>
    <property type="project" value="InterPro"/>
</dbReference>
<dbReference type="EMBL" id="JAUEDM010000003">
    <property type="protein sequence ID" value="KAK3321912.1"/>
    <property type="molecule type" value="Genomic_DNA"/>
</dbReference>
<dbReference type="GO" id="GO:0003700">
    <property type="term" value="F:DNA-binding transcription factor activity"/>
    <property type="evidence" value="ECO:0007669"/>
    <property type="project" value="InterPro"/>
</dbReference>
<evidence type="ECO:0000256" key="1">
    <source>
        <dbReference type="ARBA" id="ARBA00004123"/>
    </source>
</evidence>
<comment type="subcellular location">
    <subcellularLocation>
        <location evidence="1">Nucleus</location>
    </subcellularLocation>
</comment>
<dbReference type="PANTHER" id="PTHR46910">
    <property type="entry name" value="TRANSCRIPTION FACTOR PDR1"/>
    <property type="match status" value="1"/>
</dbReference>
<keyword evidence="4" id="KW-0804">Transcription</keyword>
<accession>A0AAE0IC07</accession>
<keyword evidence="2" id="KW-0805">Transcription regulation</keyword>
<evidence type="ECO:0000313" key="7">
    <source>
        <dbReference type="EMBL" id="KAK3321912.1"/>
    </source>
</evidence>
<reference evidence="7" key="1">
    <citation type="journal article" date="2023" name="Mol. Phylogenet. Evol.">
        <title>Genome-scale phylogeny and comparative genomics of the fungal order Sordariales.</title>
        <authorList>
            <person name="Hensen N."/>
            <person name="Bonometti L."/>
            <person name="Westerberg I."/>
            <person name="Brannstrom I.O."/>
            <person name="Guillou S."/>
            <person name="Cros-Aarteil S."/>
            <person name="Calhoun S."/>
            <person name="Haridas S."/>
            <person name="Kuo A."/>
            <person name="Mondo S."/>
            <person name="Pangilinan J."/>
            <person name="Riley R."/>
            <person name="LaButti K."/>
            <person name="Andreopoulos B."/>
            <person name="Lipzen A."/>
            <person name="Chen C."/>
            <person name="Yan M."/>
            <person name="Daum C."/>
            <person name="Ng V."/>
            <person name="Clum A."/>
            <person name="Steindorff A."/>
            <person name="Ohm R.A."/>
            <person name="Martin F."/>
            <person name="Silar P."/>
            <person name="Natvig D.O."/>
            <person name="Lalanne C."/>
            <person name="Gautier V."/>
            <person name="Ament-Velasquez S.L."/>
            <person name="Kruys A."/>
            <person name="Hutchinson M.I."/>
            <person name="Powell A.J."/>
            <person name="Barry K."/>
            <person name="Miller A.N."/>
            <person name="Grigoriev I.V."/>
            <person name="Debuchy R."/>
            <person name="Gladieux P."/>
            <person name="Hiltunen Thoren M."/>
            <person name="Johannesson H."/>
        </authorList>
    </citation>
    <scope>NUCLEOTIDE SEQUENCE</scope>
    <source>
        <strain evidence="7">CBS 118394</strain>
    </source>
</reference>
<organism evidence="7 8">
    <name type="scientific">Apodospora peruviana</name>
    <dbReference type="NCBI Taxonomy" id="516989"/>
    <lineage>
        <taxon>Eukaryota</taxon>
        <taxon>Fungi</taxon>
        <taxon>Dikarya</taxon>
        <taxon>Ascomycota</taxon>
        <taxon>Pezizomycotina</taxon>
        <taxon>Sordariomycetes</taxon>
        <taxon>Sordariomycetidae</taxon>
        <taxon>Sordariales</taxon>
        <taxon>Lasiosphaeriaceae</taxon>
        <taxon>Apodospora</taxon>
    </lineage>
</organism>
<dbReference type="GO" id="GO:0003677">
    <property type="term" value="F:DNA binding"/>
    <property type="evidence" value="ECO:0007669"/>
    <property type="project" value="UniProtKB-KW"/>
</dbReference>
<dbReference type="Pfam" id="PF04082">
    <property type="entry name" value="Fungal_trans"/>
    <property type="match status" value="1"/>
</dbReference>
<dbReference type="GO" id="GO:0005634">
    <property type="term" value="C:nucleus"/>
    <property type="evidence" value="ECO:0007669"/>
    <property type="project" value="UniProtKB-SubCell"/>
</dbReference>
<protein>
    <recommendedName>
        <fullName evidence="6">Xylanolytic transcriptional activator regulatory domain-containing protein</fullName>
    </recommendedName>
</protein>
<gene>
    <name evidence="7" type="ORF">B0H66DRAFT_619188</name>
</gene>
<feature type="domain" description="Xylanolytic transcriptional activator regulatory" evidence="6">
    <location>
        <begin position="166"/>
        <end position="353"/>
    </location>
</feature>
<reference evidence="7" key="2">
    <citation type="submission" date="2023-06" db="EMBL/GenBank/DDBJ databases">
        <authorList>
            <consortium name="Lawrence Berkeley National Laboratory"/>
            <person name="Haridas S."/>
            <person name="Hensen N."/>
            <person name="Bonometti L."/>
            <person name="Westerberg I."/>
            <person name="Brannstrom I.O."/>
            <person name="Guillou S."/>
            <person name="Cros-Aarteil S."/>
            <person name="Calhoun S."/>
            <person name="Kuo A."/>
            <person name="Mondo S."/>
            <person name="Pangilinan J."/>
            <person name="Riley R."/>
            <person name="Labutti K."/>
            <person name="Andreopoulos B."/>
            <person name="Lipzen A."/>
            <person name="Chen C."/>
            <person name="Yanf M."/>
            <person name="Daum C."/>
            <person name="Ng V."/>
            <person name="Clum A."/>
            <person name="Steindorff A."/>
            <person name="Ohm R."/>
            <person name="Martin F."/>
            <person name="Silar P."/>
            <person name="Natvig D."/>
            <person name="Lalanne C."/>
            <person name="Gautier V."/>
            <person name="Ament-Velasquez S.L."/>
            <person name="Kruys A."/>
            <person name="Hutchinson M.I."/>
            <person name="Powell A.J."/>
            <person name="Barry K."/>
            <person name="Miller A.N."/>
            <person name="Grigoriev I.V."/>
            <person name="Debuchy R."/>
            <person name="Gladieux P."/>
            <person name="Thoren M.H."/>
            <person name="Johannesson H."/>
        </authorList>
    </citation>
    <scope>NUCLEOTIDE SEQUENCE</scope>
    <source>
        <strain evidence="7">CBS 118394</strain>
    </source>
</reference>
<dbReference type="InterPro" id="IPR007219">
    <property type="entry name" value="XnlR_reg_dom"/>
</dbReference>
<evidence type="ECO:0000313" key="8">
    <source>
        <dbReference type="Proteomes" id="UP001283341"/>
    </source>
</evidence>
<name>A0AAE0IC07_9PEZI</name>
<evidence type="ECO:0000256" key="3">
    <source>
        <dbReference type="ARBA" id="ARBA00023125"/>
    </source>
</evidence>
<dbReference type="AlphaFoldDB" id="A0AAE0IC07"/>
<evidence type="ECO:0000256" key="2">
    <source>
        <dbReference type="ARBA" id="ARBA00023015"/>
    </source>
</evidence>
<evidence type="ECO:0000256" key="5">
    <source>
        <dbReference type="ARBA" id="ARBA00023242"/>
    </source>
</evidence>
<dbReference type="InterPro" id="IPR050987">
    <property type="entry name" value="AtrR-like"/>
</dbReference>
<sequence>MPMSHAHLNFLAVKVGENGRAFQAQLLVRPSSLICQELIPTSYYCTYLVIASQISPLSTQGMPSWSTSPLLSELLSFCKVDSLDSSVSLPFLSSEGQQWIGSRSKPSLRLKAAFTHPPVAPPAPLTPVPPSSPKISKVMALPPRQLVDKYAKSIGGSSRLSLAEEEAYMQQCQRLLPRIWDESATTEGLECVMICFAYHAMSGNLSYCELLFAGAVRLLFILEAHIRPPNLFGTMEGSPDDGDLASWADSHLRILFWTCFSVERMLLRPGQPSFILEDECDLDLPTWYPQNHGATRHQEEKGPQIMFHMDLRLCMIKGRVHSRLYSRRTRLHGLDADLLREIRQLDTELADWKANMPSYLQHHLEFYNCLAAIHRATTTSQLADNLGVKSSFALCVEASRLVLIHLDALGQVIRRQQHPEGEARSSMAFYLPRRLMPFYPLDALLTVFCQFIDAPTAGPDADRDLQLLRRAPEVVSTFCEGAELGSSNRDLAVLHDMHMIAEFVGGLCDMAEAVLAAAVDGG</sequence>
<dbReference type="GO" id="GO:0008270">
    <property type="term" value="F:zinc ion binding"/>
    <property type="evidence" value="ECO:0007669"/>
    <property type="project" value="InterPro"/>
</dbReference>
<comment type="caution">
    <text evidence="7">The sequence shown here is derived from an EMBL/GenBank/DDBJ whole genome shotgun (WGS) entry which is preliminary data.</text>
</comment>
<dbReference type="PANTHER" id="PTHR46910:SF37">
    <property type="entry name" value="ZN(II)2CYS6 TRANSCRIPTION FACTOR (EUROFUNG)"/>
    <property type="match status" value="1"/>
</dbReference>
<dbReference type="CDD" id="cd12148">
    <property type="entry name" value="fungal_TF_MHR"/>
    <property type="match status" value="1"/>
</dbReference>
<evidence type="ECO:0000259" key="6">
    <source>
        <dbReference type="Pfam" id="PF04082"/>
    </source>
</evidence>
<keyword evidence="8" id="KW-1185">Reference proteome</keyword>
<keyword evidence="5" id="KW-0539">Nucleus</keyword>
<keyword evidence="3" id="KW-0238">DNA-binding</keyword>